<gene>
    <name evidence="8" type="ORF">CDL15_Pgr021392</name>
    <name evidence="9" type="ORF">CRG98_029964</name>
</gene>
<keyword evidence="11" id="KW-1185">Reference proteome</keyword>
<dbReference type="InterPro" id="IPR058017">
    <property type="entry name" value="At3g28540-like_C"/>
</dbReference>
<dbReference type="PANTHER" id="PTHR23070">
    <property type="entry name" value="BCS1 AAA-TYPE ATPASE"/>
    <property type="match status" value="1"/>
</dbReference>
<keyword evidence="4" id="KW-0067">ATP-binding</keyword>
<dbReference type="OrthoDB" id="10251412at2759"/>
<dbReference type="EMBL" id="MTKT01003414">
    <property type="protein sequence ID" value="OWM75041.1"/>
    <property type="molecule type" value="Genomic_DNA"/>
</dbReference>
<dbReference type="Pfam" id="PF25568">
    <property type="entry name" value="AAA_lid_At3g28540"/>
    <property type="match status" value="1"/>
</dbReference>
<evidence type="ECO:0000313" key="11">
    <source>
        <dbReference type="Proteomes" id="UP000233551"/>
    </source>
</evidence>
<dbReference type="Gene3D" id="6.10.280.40">
    <property type="match status" value="1"/>
</dbReference>
<dbReference type="Pfam" id="PF14363">
    <property type="entry name" value="AAA_assoc"/>
    <property type="match status" value="1"/>
</dbReference>
<comment type="catalytic activity">
    <reaction evidence="6">
        <text>ATP + H2O = ADP + phosphate + H(+)</text>
        <dbReference type="Rhea" id="RHEA:13065"/>
        <dbReference type="ChEBI" id="CHEBI:15377"/>
        <dbReference type="ChEBI" id="CHEBI:15378"/>
        <dbReference type="ChEBI" id="CHEBI:30616"/>
        <dbReference type="ChEBI" id="CHEBI:43474"/>
        <dbReference type="ChEBI" id="CHEBI:456216"/>
    </reaction>
</comment>
<protein>
    <recommendedName>
        <fullName evidence="7">AAA+ ATPase domain-containing protein</fullName>
    </recommendedName>
</protein>
<dbReference type="GO" id="GO:0016887">
    <property type="term" value="F:ATP hydrolysis activity"/>
    <property type="evidence" value="ECO:0007669"/>
    <property type="project" value="InterPro"/>
</dbReference>
<dbReference type="EMBL" id="PGOL01002219">
    <property type="protein sequence ID" value="PKI49627.1"/>
    <property type="molecule type" value="Genomic_DNA"/>
</dbReference>
<reference evidence="10" key="1">
    <citation type="journal article" date="2017" name="Plant J.">
        <title>The pomegranate (Punica granatum L.) genome and the genomics of punicalagin biosynthesis.</title>
        <authorList>
            <person name="Qin G."/>
            <person name="Xu C."/>
            <person name="Ming R."/>
            <person name="Tang H."/>
            <person name="Guyot R."/>
            <person name="Kramer E.M."/>
            <person name="Hu Y."/>
            <person name="Yi X."/>
            <person name="Qi Y."/>
            <person name="Xu X."/>
            <person name="Gao Z."/>
            <person name="Pan H."/>
            <person name="Jian J."/>
            <person name="Tian Y."/>
            <person name="Yue Z."/>
            <person name="Xu Y."/>
        </authorList>
    </citation>
    <scope>NUCLEOTIDE SEQUENCE [LARGE SCALE GENOMIC DNA]</scope>
    <source>
        <strain evidence="10">cv. Dabenzi</strain>
    </source>
</reference>
<dbReference type="Proteomes" id="UP000197138">
    <property type="component" value="Unassembled WGS sequence"/>
</dbReference>
<evidence type="ECO:0000259" key="7">
    <source>
        <dbReference type="SMART" id="SM00382"/>
    </source>
</evidence>
<dbReference type="SUPFAM" id="SSF52540">
    <property type="entry name" value="P-loop containing nucleoside triphosphate hydrolases"/>
    <property type="match status" value="1"/>
</dbReference>
<reference evidence="8" key="2">
    <citation type="submission" date="2017-06" db="EMBL/GenBank/DDBJ databases">
        <title>The pomegranate genome and the genomics of punicalagin biosynthesis.</title>
        <authorList>
            <person name="Xu C."/>
        </authorList>
    </citation>
    <scope>NUCLEOTIDE SEQUENCE [LARGE SCALE GENOMIC DNA]</scope>
    <source>
        <tissue evidence="8">Fresh leaf</tissue>
    </source>
</reference>
<dbReference type="STRING" id="22663.A0A218WS37"/>
<dbReference type="Proteomes" id="UP000233551">
    <property type="component" value="Unassembled WGS sequence"/>
</dbReference>
<dbReference type="GO" id="GO:0006950">
    <property type="term" value="P:response to stress"/>
    <property type="evidence" value="ECO:0007669"/>
    <property type="project" value="UniProtKB-ARBA"/>
</dbReference>
<evidence type="ECO:0000256" key="5">
    <source>
        <dbReference type="ARBA" id="ARBA00022842"/>
    </source>
</evidence>
<evidence type="ECO:0000256" key="2">
    <source>
        <dbReference type="ARBA" id="ARBA00007448"/>
    </source>
</evidence>
<dbReference type="CDD" id="cd19510">
    <property type="entry name" value="RecA-like_BCS1"/>
    <property type="match status" value="1"/>
</dbReference>
<comment type="similarity">
    <text evidence="2">Belongs to the AAA ATPase family. BCS1 subfamily.</text>
</comment>
<evidence type="ECO:0000256" key="6">
    <source>
        <dbReference type="ARBA" id="ARBA00049360"/>
    </source>
</evidence>
<dbReference type="AlphaFoldDB" id="A0A218WS37"/>
<comment type="cofactor">
    <cofactor evidence="1">
        <name>Mg(2+)</name>
        <dbReference type="ChEBI" id="CHEBI:18420"/>
    </cofactor>
</comment>
<proteinExistence type="inferred from homology"/>
<feature type="domain" description="AAA+ ATPase" evidence="7">
    <location>
        <begin position="246"/>
        <end position="373"/>
    </location>
</feature>
<sequence length="445" mass="50177">MSSISENLPNPCKALVSVAASLALSTLALRLADRLPDAVETYLILWFRSLSSRVSSQLTLLIRDSNGLAPNQIFEAATVYLGTKLSPSTSRIDVYKPAQEDELVVSMDRDQELVDTFKGMKLKWILMSARNRDSSHPIQSRKKSSISKFESQHFLLRFSKKHRDLVLESYLPWILSRAKEIREQRKAVKLHTVDYNGPDYWGLINLSHPATFDTIAMEPNIKAALIEDLNSFVGGREYYKRVGRAWKRGYLLYGPPGTGKSSLVAAMANYLKFDVYDLDLNEVQCNSDLRRLLIGTGSQSIIVIEDIDCSKESKLLDEDKITLSGLLNFIDGLWSSCGDQRIIVFTTNHKDRLDPVLLRPGRMDLHIHMSYCTFSGFKTLAHNYLGITQDHPSFADIENLLKKDQATPAAIAGELMISQDPEVTLRGLVEFLRHKLDDSESVHNL</sequence>
<evidence type="ECO:0000256" key="3">
    <source>
        <dbReference type="ARBA" id="ARBA00022801"/>
    </source>
</evidence>
<organism evidence="8 10">
    <name type="scientific">Punica granatum</name>
    <name type="common">Pomegranate</name>
    <dbReference type="NCBI Taxonomy" id="22663"/>
    <lineage>
        <taxon>Eukaryota</taxon>
        <taxon>Viridiplantae</taxon>
        <taxon>Streptophyta</taxon>
        <taxon>Embryophyta</taxon>
        <taxon>Tracheophyta</taxon>
        <taxon>Spermatophyta</taxon>
        <taxon>Magnoliopsida</taxon>
        <taxon>eudicotyledons</taxon>
        <taxon>Gunneridae</taxon>
        <taxon>Pentapetalae</taxon>
        <taxon>rosids</taxon>
        <taxon>malvids</taxon>
        <taxon>Myrtales</taxon>
        <taxon>Lythraceae</taxon>
        <taxon>Punica</taxon>
    </lineage>
</organism>
<dbReference type="Pfam" id="PF00004">
    <property type="entry name" value="AAA"/>
    <property type="match status" value="1"/>
</dbReference>
<evidence type="ECO:0000256" key="4">
    <source>
        <dbReference type="ARBA" id="ARBA00022840"/>
    </source>
</evidence>
<dbReference type="SMART" id="SM00382">
    <property type="entry name" value="AAA"/>
    <property type="match status" value="1"/>
</dbReference>
<evidence type="ECO:0000313" key="10">
    <source>
        <dbReference type="Proteomes" id="UP000197138"/>
    </source>
</evidence>
<reference evidence="9 11" key="3">
    <citation type="submission" date="2017-11" db="EMBL/GenBank/DDBJ databases">
        <title>De-novo sequencing of pomegranate (Punica granatum L.) genome.</title>
        <authorList>
            <person name="Akparov Z."/>
            <person name="Amiraslanov A."/>
            <person name="Hajiyeva S."/>
            <person name="Abbasov M."/>
            <person name="Kaur K."/>
            <person name="Hamwieh A."/>
            <person name="Solovyev V."/>
            <person name="Salamov A."/>
            <person name="Braich B."/>
            <person name="Kosarev P."/>
            <person name="Mahmoud A."/>
            <person name="Hajiyev E."/>
            <person name="Babayeva S."/>
            <person name="Izzatullayeva V."/>
            <person name="Mammadov A."/>
            <person name="Mammadov A."/>
            <person name="Sharifova S."/>
            <person name="Ojaghi J."/>
            <person name="Eynullazada K."/>
            <person name="Bayramov B."/>
            <person name="Abdulazimova A."/>
            <person name="Shahmuradov I."/>
        </authorList>
    </citation>
    <scope>NUCLEOTIDE SEQUENCE [LARGE SCALE GENOMIC DNA]</scope>
    <source>
        <strain evidence="9">AG2017</strain>
        <strain evidence="11">cv. AG2017</strain>
        <tissue evidence="9">Leaf</tissue>
    </source>
</reference>
<keyword evidence="5" id="KW-0460">Magnesium</keyword>
<dbReference type="GO" id="GO:0005524">
    <property type="term" value="F:ATP binding"/>
    <property type="evidence" value="ECO:0007669"/>
    <property type="project" value="UniProtKB-KW"/>
</dbReference>
<dbReference type="GeneID" id="116213153"/>
<dbReference type="InterPro" id="IPR003959">
    <property type="entry name" value="ATPase_AAA_core"/>
</dbReference>
<dbReference type="InterPro" id="IPR027417">
    <property type="entry name" value="P-loop_NTPase"/>
</dbReference>
<evidence type="ECO:0000313" key="9">
    <source>
        <dbReference type="EMBL" id="PKI49627.1"/>
    </source>
</evidence>
<comment type="caution">
    <text evidence="8">The sequence shown here is derived from an EMBL/GenBank/DDBJ whole genome shotgun (WGS) entry which is preliminary data.</text>
</comment>
<accession>A0A218WS37</accession>
<dbReference type="InterPro" id="IPR025753">
    <property type="entry name" value="AAA_N_dom"/>
</dbReference>
<evidence type="ECO:0000256" key="1">
    <source>
        <dbReference type="ARBA" id="ARBA00001946"/>
    </source>
</evidence>
<keyword evidence="3" id="KW-0378">Hydrolase</keyword>
<dbReference type="Gene3D" id="3.40.50.300">
    <property type="entry name" value="P-loop containing nucleotide triphosphate hydrolases"/>
    <property type="match status" value="1"/>
</dbReference>
<keyword evidence="4" id="KW-0547">Nucleotide-binding</keyword>
<name>A0A218WS37_PUNGR</name>
<evidence type="ECO:0000313" key="8">
    <source>
        <dbReference type="EMBL" id="OWM75041.1"/>
    </source>
</evidence>
<dbReference type="InterPro" id="IPR003593">
    <property type="entry name" value="AAA+_ATPase"/>
</dbReference>
<dbReference type="InterPro" id="IPR050747">
    <property type="entry name" value="Mitochondrial_chaperone_BCS1"/>
</dbReference>